<dbReference type="Pfam" id="PF00528">
    <property type="entry name" value="BPD_transp_1"/>
    <property type="match status" value="1"/>
</dbReference>
<comment type="similarity">
    <text evidence="2 10">Belongs to the binding-protein-dependent transport system permease family. MalFG subfamily.</text>
</comment>
<keyword evidence="8 9" id="KW-0472">Membrane</keyword>
<dbReference type="Gene3D" id="1.10.3720.10">
    <property type="entry name" value="MetI-like"/>
    <property type="match status" value="1"/>
</dbReference>
<accession>S5DQS1</accession>
<protein>
    <recommendedName>
        <fullName evidence="10">Maltose/maltodextrin transport system permease protein</fullName>
    </recommendedName>
</protein>
<name>S5DQS1_9ACTN</name>
<dbReference type="InterPro" id="IPR035277">
    <property type="entry name" value="MalF_N"/>
</dbReference>
<dbReference type="Pfam" id="PF16296">
    <property type="entry name" value="TM_PBP2_N"/>
    <property type="match status" value="1"/>
</dbReference>
<dbReference type="CDD" id="cd06261">
    <property type="entry name" value="TM_PBP2"/>
    <property type="match status" value="1"/>
</dbReference>
<evidence type="ECO:0000313" key="12">
    <source>
        <dbReference type="EMBL" id="AGQ19240.1"/>
    </source>
</evidence>
<evidence type="ECO:0000259" key="11">
    <source>
        <dbReference type="PROSITE" id="PS50928"/>
    </source>
</evidence>
<dbReference type="InterPro" id="IPR000515">
    <property type="entry name" value="MetI-like"/>
</dbReference>
<organism evidence="12">
    <name type="scientific">Candidatus Actinomarina minuta</name>
    <dbReference type="NCBI Taxonomy" id="1389454"/>
    <lineage>
        <taxon>Bacteria</taxon>
        <taxon>Bacillati</taxon>
        <taxon>Actinomycetota</taxon>
        <taxon>Actinomycetes</taxon>
        <taxon>Candidatus Actinomarinidae</taxon>
        <taxon>Candidatus Actinomarinales</taxon>
        <taxon>Candidatus Actinomarineae</taxon>
        <taxon>Candidatus Actinomarinaceae</taxon>
        <taxon>Candidatus Actinomarina</taxon>
    </lineage>
</organism>
<dbReference type="InterPro" id="IPR035906">
    <property type="entry name" value="MetI-like_sf"/>
</dbReference>
<dbReference type="SUPFAM" id="SSF161098">
    <property type="entry name" value="MetI-like"/>
    <property type="match status" value="1"/>
</dbReference>
<keyword evidence="3 9" id="KW-0813">Transport</keyword>
<evidence type="ECO:0000256" key="7">
    <source>
        <dbReference type="ARBA" id="ARBA00022989"/>
    </source>
</evidence>
<evidence type="ECO:0000256" key="1">
    <source>
        <dbReference type="ARBA" id="ARBA00004651"/>
    </source>
</evidence>
<evidence type="ECO:0000256" key="5">
    <source>
        <dbReference type="ARBA" id="ARBA00022597"/>
    </source>
</evidence>
<feature type="transmembrane region" description="Helical" evidence="9">
    <location>
        <begin position="492"/>
        <end position="515"/>
    </location>
</feature>
<evidence type="ECO:0000256" key="4">
    <source>
        <dbReference type="ARBA" id="ARBA00022475"/>
    </source>
</evidence>
<dbReference type="PANTHER" id="PTHR47314:SF1">
    <property type="entry name" value="MALTOSE_MALTODEXTRIN TRANSPORT SYSTEM PERMEASE PROTEIN MALF"/>
    <property type="match status" value="1"/>
</dbReference>
<keyword evidence="6 9" id="KW-0812">Transmembrane</keyword>
<feature type="transmembrane region" description="Helical" evidence="9">
    <location>
        <begin position="288"/>
        <end position="309"/>
    </location>
</feature>
<keyword evidence="4 10" id="KW-1003">Cell membrane</keyword>
<feature type="domain" description="ABC transmembrane type-1" evidence="11">
    <location>
        <begin position="286"/>
        <end position="514"/>
    </location>
</feature>
<dbReference type="GO" id="GO:1990060">
    <property type="term" value="C:maltose transport complex"/>
    <property type="evidence" value="ECO:0007669"/>
    <property type="project" value="TreeGrafter"/>
</dbReference>
<keyword evidence="7 9" id="KW-1133">Transmembrane helix</keyword>
<dbReference type="Gene3D" id="2.40.430.10">
    <property type="entry name" value="D-maltodextrin-binding protein, MBP"/>
    <property type="match status" value="1"/>
</dbReference>
<dbReference type="GO" id="GO:0042956">
    <property type="term" value="P:maltodextrin transmembrane transport"/>
    <property type="evidence" value="ECO:0007669"/>
    <property type="project" value="TreeGrafter"/>
</dbReference>
<evidence type="ECO:0000256" key="10">
    <source>
        <dbReference type="RuleBase" id="RU367050"/>
    </source>
</evidence>
<dbReference type="Gene3D" id="1.20.58.370">
    <property type="entry name" value="MalF N-terminal region-like"/>
    <property type="match status" value="1"/>
</dbReference>
<evidence type="ECO:0000256" key="9">
    <source>
        <dbReference type="RuleBase" id="RU363032"/>
    </source>
</evidence>
<feature type="transmembrane region" description="Helical" evidence="9">
    <location>
        <begin position="321"/>
        <end position="341"/>
    </location>
</feature>
<feature type="transmembrane region" description="Helical" evidence="9">
    <location>
        <begin position="32"/>
        <end position="50"/>
    </location>
</feature>
<sequence>MKKSTVLRYLFLAIFNSFIVYAVPLTITFESWFLLSLILIIGLLVNIVYFSDRFLPMKWILPGMIFLISFVVFPAVYNTFVSFTNWSTGHILTKSQAVNILESRTFTPEDQQGIEFDLYVFQNQELQFYYLADIDEQNILFGKAVTNENIPNSNFAMHEPSLKQNGEIVPPDGFTLLDGKDQIANSTTLQDLSLVIDQNTRAQLFKISVFGASTGLLSSTSQLYTFDESTDSLTNNSTNVTCLAEIDNFVCNGKEIDPGWRVFVGFDNYQKLFSNQRIRGPLTLVTKWTFQFAFVTVFLAFSVGLFLSLVLNKENLKFQRIYRAIFILPYAIPAFVSVLVWKGLLNPDYGVINTWLSPIYEILEIEPVQWLKTKESARSAVLLVNTWLGFPYMFLITTGALQSIPKNLIEAAKVDGASSLQTFWRITFPLLMVSISPLLIGSFAFNFNNFTLIFLLSGGGPPVIGSEVAVGWTDILISFSYKLAISGGRGNLFGLASTVSIIIFALVLLISAVSFRYTKRLERIYGNI</sequence>
<dbReference type="PROSITE" id="PS50928">
    <property type="entry name" value="ABC_TM1"/>
    <property type="match status" value="1"/>
</dbReference>
<reference evidence="12" key="1">
    <citation type="journal article" date="2013" name="Sci. Rep.">
        <title>Metagenomics uncovers a new group of low GC and ultra-small marine Actinobacteria.</title>
        <authorList>
            <person name="Ghai R."/>
            <person name="Mizuno C.M."/>
            <person name="Picazo A."/>
            <person name="Camacho A."/>
            <person name="Rodriguez-Valera F."/>
        </authorList>
    </citation>
    <scope>NUCLEOTIDE SEQUENCE</scope>
</reference>
<dbReference type="GO" id="GO:0015423">
    <property type="term" value="F:ABC-type maltose transporter activity"/>
    <property type="evidence" value="ECO:0007669"/>
    <property type="project" value="TreeGrafter"/>
</dbReference>
<evidence type="ECO:0000256" key="2">
    <source>
        <dbReference type="ARBA" id="ARBA00009047"/>
    </source>
</evidence>
<dbReference type="EMBL" id="KC811126">
    <property type="protein sequence ID" value="AGQ19240.1"/>
    <property type="molecule type" value="Genomic_DNA"/>
</dbReference>
<evidence type="ECO:0000256" key="6">
    <source>
        <dbReference type="ARBA" id="ARBA00022692"/>
    </source>
</evidence>
<dbReference type="InterPro" id="IPR032550">
    <property type="entry name" value="TM_PBP2_N"/>
</dbReference>
<comment type="subcellular location">
    <subcellularLocation>
        <location evidence="1 9">Cell membrane</location>
        <topology evidence="1 9">Multi-pass membrane protein</topology>
    </subcellularLocation>
</comment>
<feature type="transmembrane region" description="Helical" evidence="9">
    <location>
        <begin position="422"/>
        <end position="445"/>
    </location>
</feature>
<evidence type="ECO:0000256" key="8">
    <source>
        <dbReference type="ARBA" id="ARBA00023136"/>
    </source>
</evidence>
<dbReference type="InterPro" id="IPR047103">
    <property type="entry name" value="MalF_P2_sf"/>
</dbReference>
<proteinExistence type="inferred from homology"/>
<comment type="function">
    <text evidence="10">Part of the ABC transporter complex MalEFGK involved in maltose/maltodextrin import. Probably responsible for the translocation of the substrate across the membrane.</text>
</comment>
<dbReference type="AlphaFoldDB" id="S5DQS1"/>
<comment type="caution">
    <text evidence="10">Lacks conserved residue(s) required for the propagation of feature annotation.</text>
</comment>
<feature type="transmembrane region" description="Helical" evidence="9">
    <location>
        <begin position="59"/>
        <end position="77"/>
    </location>
</feature>
<dbReference type="Gene3D" id="3.10.650.10">
    <property type="entry name" value="MalF N-terminal region-like"/>
    <property type="match status" value="1"/>
</dbReference>
<evidence type="ECO:0000256" key="3">
    <source>
        <dbReference type="ARBA" id="ARBA00022448"/>
    </source>
</evidence>
<dbReference type="PANTHER" id="PTHR47314">
    <property type="entry name" value="MALTOSE/MALTODEXTRIN TRANSPORT SYSTEM PERMEASE PROTEIN MALF"/>
    <property type="match status" value="1"/>
</dbReference>
<dbReference type="SUPFAM" id="SSF160964">
    <property type="entry name" value="MalF N-terminal region-like"/>
    <property type="match status" value="1"/>
</dbReference>
<keyword evidence="5 10" id="KW-0762">Sugar transport</keyword>